<dbReference type="AlphaFoldDB" id="A0A8S0WSZ5"/>
<feature type="compositionally biased region" description="Acidic residues" evidence="1">
    <location>
        <begin position="400"/>
        <end position="410"/>
    </location>
</feature>
<protein>
    <submittedName>
        <fullName evidence="2">Uncharacterized protein</fullName>
    </submittedName>
</protein>
<evidence type="ECO:0000313" key="3">
    <source>
        <dbReference type="Proteomes" id="UP000467700"/>
    </source>
</evidence>
<keyword evidence="3" id="KW-1185">Reference proteome</keyword>
<feature type="region of interest" description="Disordered" evidence="1">
    <location>
        <begin position="318"/>
        <end position="412"/>
    </location>
</feature>
<evidence type="ECO:0000313" key="2">
    <source>
        <dbReference type="EMBL" id="CAA7270367.1"/>
    </source>
</evidence>
<feature type="compositionally biased region" description="Basic residues" evidence="1">
    <location>
        <begin position="380"/>
        <end position="394"/>
    </location>
</feature>
<accession>A0A8S0WSZ5</accession>
<gene>
    <name evidence="2" type="ORF">AAE3_LOCUS12603</name>
</gene>
<feature type="region of interest" description="Disordered" evidence="1">
    <location>
        <begin position="649"/>
        <end position="672"/>
    </location>
</feature>
<proteinExistence type="predicted"/>
<dbReference type="EMBL" id="CACVBS010000090">
    <property type="protein sequence ID" value="CAA7270367.1"/>
    <property type="molecule type" value="Genomic_DNA"/>
</dbReference>
<dbReference type="OrthoDB" id="3270451at2759"/>
<feature type="compositionally biased region" description="Basic and acidic residues" evidence="1">
    <location>
        <begin position="279"/>
        <end position="291"/>
    </location>
</feature>
<evidence type="ECO:0000256" key="1">
    <source>
        <dbReference type="SAM" id="MobiDB-lite"/>
    </source>
</evidence>
<name>A0A8S0WSZ5_CYCAE</name>
<feature type="compositionally biased region" description="Acidic residues" evidence="1">
    <location>
        <begin position="338"/>
        <end position="351"/>
    </location>
</feature>
<comment type="caution">
    <text evidence="2">The sequence shown here is derived from an EMBL/GenBank/DDBJ whole genome shotgun (WGS) entry which is preliminary data.</text>
</comment>
<reference evidence="2 3" key="1">
    <citation type="submission" date="2020-01" db="EMBL/GenBank/DDBJ databases">
        <authorList>
            <person name="Gupta K D."/>
        </authorList>
    </citation>
    <scope>NUCLEOTIDE SEQUENCE [LARGE SCALE GENOMIC DNA]</scope>
</reference>
<feature type="region of interest" description="Disordered" evidence="1">
    <location>
        <begin position="279"/>
        <end position="306"/>
    </location>
</feature>
<sequence length="731" mass="82955">MDLEKREVQEEPFENLLNRLTALEDNLSDEPAGSSASAHDIVNMRNDLEVFSIADALQYTPSSVARILSLLGVYRLLDVHALVNGVKPISTGVPLCIMLQEGSGIAKIWAKMSDWTEVLSQAQSTIKKFIKLDAKLTSNETDLHCRHLEVLYRVGQTCVVARLLLTIQLAITHLSYIVNAIPTELLALFEKIGMKPGLLFDVELKIWCFLFTVLFGQVQLLDGLITLLDSLPWALMKRANKSVKHWFEPGDMTKLKEKITGSQQTDDRSLHVSEVHVQEGLRAPSLKDESKMATPAPDSDTEGSIFVVSSHKRKRYTFDKVSNEEEDNDLLTERGGNENDEEEPQQQDEDMEKPVVHLQSPEPEKKKKNDDKKKNDKTKNNKKKNDKKNGKNKIKSREFVDEENQVDEDAEAHSDNTLLSYWRDMTSGDKDDEDEDRIVLEEVAVKDVVIACVLAMLLNVLDFRTYTWPGLEDDQAPSEKQKNMMITFNANTVPPQDCEGCILMRGKALDILLELEMIYKVCDPDNDDVEVPLGELFLDYLHQIGRGLLYYRHQADEAGIDGPSNATLDLIALQLDRVHVVGSTTYNKWMDTKNLEDKPCGFEFPGSYNIRQRKVRDAQQTQFSYEGREYISEADRQWRAFLKGQSVDEDDGVDENGSNTGSPLKKRKTGYIGTKGVTGSDERQKLCPPTNVFGPKWHIRELDFEDTIEMSIIDTLKLSTIFIKWDFILSQ</sequence>
<organism evidence="2 3">
    <name type="scientific">Cyclocybe aegerita</name>
    <name type="common">Black poplar mushroom</name>
    <name type="synonym">Agrocybe aegerita</name>
    <dbReference type="NCBI Taxonomy" id="1973307"/>
    <lineage>
        <taxon>Eukaryota</taxon>
        <taxon>Fungi</taxon>
        <taxon>Dikarya</taxon>
        <taxon>Basidiomycota</taxon>
        <taxon>Agaricomycotina</taxon>
        <taxon>Agaricomycetes</taxon>
        <taxon>Agaricomycetidae</taxon>
        <taxon>Agaricales</taxon>
        <taxon>Agaricineae</taxon>
        <taxon>Bolbitiaceae</taxon>
        <taxon>Cyclocybe</taxon>
    </lineage>
</organism>
<feature type="compositionally biased region" description="Basic and acidic residues" evidence="1">
    <location>
        <begin position="362"/>
        <end position="379"/>
    </location>
</feature>
<dbReference type="Proteomes" id="UP000467700">
    <property type="component" value="Unassembled WGS sequence"/>
</dbReference>